<evidence type="ECO:0000256" key="7">
    <source>
        <dbReference type="PIRSR" id="PIRSR006487-1"/>
    </source>
</evidence>
<dbReference type="GO" id="GO:0008483">
    <property type="term" value="F:transaminase activity"/>
    <property type="evidence" value="ECO:0007669"/>
    <property type="project" value="UniProtKB-KW"/>
</dbReference>
<dbReference type="Pfam" id="PF08669">
    <property type="entry name" value="GCV_T_C"/>
    <property type="match status" value="1"/>
</dbReference>
<feature type="domain" description="Aminomethyltransferase C-terminal" evidence="9">
    <location>
        <begin position="318"/>
        <end position="396"/>
    </location>
</feature>
<dbReference type="InterPro" id="IPR028896">
    <property type="entry name" value="GcvT/YgfZ/DmdA"/>
</dbReference>
<dbReference type="Gene3D" id="2.40.30.110">
    <property type="entry name" value="Aminomethyltransferase beta-barrel domains"/>
    <property type="match status" value="1"/>
</dbReference>
<dbReference type="SUPFAM" id="SSF103025">
    <property type="entry name" value="Folate-binding domain"/>
    <property type="match status" value="1"/>
</dbReference>
<dbReference type="GO" id="GO:0006546">
    <property type="term" value="P:glycine catabolic process"/>
    <property type="evidence" value="ECO:0007669"/>
    <property type="project" value="InterPro"/>
</dbReference>
<dbReference type="EC" id="2.1.2.10" evidence="2"/>
<evidence type="ECO:0000256" key="6">
    <source>
        <dbReference type="ARBA" id="ARBA00047665"/>
    </source>
</evidence>
<feature type="domain" description="GCVT N-terminal" evidence="8">
    <location>
        <begin position="36"/>
        <end position="287"/>
    </location>
</feature>
<protein>
    <recommendedName>
        <fullName evidence="2">aminomethyltransferase</fullName>
        <ecNumber evidence="2">2.1.2.10</ecNumber>
    </recommendedName>
    <alternativeName>
        <fullName evidence="5">Glycine cleavage system T protein</fullName>
    </alternativeName>
</protein>
<comment type="similarity">
    <text evidence="1">Belongs to the GcvT family.</text>
</comment>
<evidence type="ECO:0000259" key="8">
    <source>
        <dbReference type="Pfam" id="PF01571"/>
    </source>
</evidence>
<dbReference type="GO" id="GO:0004047">
    <property type="term" value="F:aminomethyltransferase activity"/>
    <property type="evidence" value="ECO:0007669"/>
    <property type="project" value="UniProtKB-EC"/>
</dbReference>
<dbReference type="NCBIfam" id="TIGR00528">
    <property type="entry name" value="gcvT"/>
    <property type="match status" value="1"/>
</dbReference>
<dbReference type="InterPro" id="IPR027266">
    <property type="entry name" value="TrmE/GcvT-like"/>
</dbReference>
<dbReference type="Pfam" id="PF01571">
    <property type="entry name" value="GCV_T"/>
    <property type="match status" value="1"/>
</dbReference>
<proteinExistence type="inferred from homology"/>
<keyword evidence="3" id="KW-0032">Aminotransferase</keyword>
<dbReference type="SUPFAM" id="SSF101790">
    <property type="entry name" value="Aminomethyltransferase beta-barrel domain"/>
    <property type="match status" value="1"/>
</dbReference>
<reference evidence="11" key="1">
    <citation type="submission" date="2006-02" db="EMBL/GenBank/DDBJ databases">
        <title>Complete sequence of chromosome of Rhodoferax ferrireducens DSM 15236.</title>
        <authorList>
            <person name="Copeland A."/>
            <person name="Lucas S."/>
            <person name="Lapidus A."/>
            <person name="Barry K."/>
            <person name="Detter J.C."/>
            <person name="Glavina del Rio T."/>
            <person name="Hammon N."/>
            <person name="Israni S."/>
            <person name="Pitluck S."/>
            <person name="Brettin T."/>
            <person name="Bruce D."/>
            <person name="Han C."/>
            <person name="Tapia R."/>
            <person name="Gilna P."/>
            <person name="Kiss H."/>
            <person name="Schmutz J."/>
            <person name="Larimer F."/>
            <person name="Land M."/>
            <person name="Kyrpides N."/>
            <person name="Ivanova N."/>
            <person name="Richardson P."/>
        </authorList>
    </citation>
    <scope>NUCLEOTIDE SEQUENCE [LARGE SCALE GENOMIC DNA]</scope>
    <source>
        <strain evidence="11">ATCC BAA-621 / DSM 15236 / T118</strain>
    </source>
</reference>
<dbReference type="NCBIfam" id="NF010093">
    <property type="entry name" value="PRK13579.1"/>
    <property type="match status" value="1"/>
</dbReference>
<feature type="binding site" evidence="7">
    <location>
        <position position="225"/>
    </location>
    <ligand>
        <name>substrate</name>
    </ligand>
</feature>
<dbReference type="HOGENOM" id="CLU_007884_10_0_4"/>
<dbReference type="GO" id="GO:0005960">
    <property type="term" value="C:glycine cleavage complex"/>
    <property type="evidence" value="ECO:0007669"/>
    <property type="project" value="InterPro"/>
</dbReference>
<gene>
    <name evidence="10" type="ordered locus">Rfer_3019</name>
</gene>
<dbReference type="AlphaFoldDB" id="Q21U23"/>
<dbReference type="Gene3D" id="3.30.70.1400">
    <property type="entry name" value="Aminomethyltransferase beta-barrel domains"/>
    <property type="match status" value="1"/>
</dbReference>
<dbReference type="Gene3D" id="3.30.1360.120">
    <property type="entry name" value="Probable tRNA modification gtpase trme, domain 1"/>
    <property type="match status" value="1"/>
</dbReference>
<dbReference type="InterPro" id="IPR029043">
    <property type="entry name" value="GcvT/YgfZ_C"/>
</dbReference>
<dbReference type="InterPro" id="IPR006222">
    <property type="entry name" value="GCVT_N"/>
</dbReference>
<dbReference type="KEGG" id="rfr:Rfer_3019"/>
<dbReference type="STRING" id="338969.Rfer_3019"/>
<evidence type="ECO:0000313" key="11">
    <source>
        <dbReference type="Proteomes" id="UP000008332"/>
    </source>
</evidence>
<dbReference type="InterPro" id="IPR013977">
    <property type="entry name" value="GcvT_C"/>
</dbReference>
<evidence type="ECO:0000256" key="2">
    <source>
        <dbReference type="ARBA" id="ARBA00012616"/>
    </source>
</evidence>
<dbReference type="Proteomes" id="UP000008332">
    <property type="component" value="Chromosome"/>
</dbReference>
<organism evidence="10 11">
    <name type="scientific">Albidiferax ferrireducens (strain ATCC BAA-621 / DSM 15236 / T118)</name>
    <name type="common">Rhodoferax ferrireducens</name>
    <dbReference type="NCBI Taxonomy" id="338969"/>
    <lineage>
        <taxon>Bacteria</taxon>
        <taxon>Pseudomonadati</taxon>
        <taxon>Pseudomonadota</taxon>
        <taxon>Betaproteobacteria</taxon>
        <taxon>Burkholderiales</taxon>
        <taxon>Comamonadaceae</taxon>
        <taxon>Rhodoferax</taxon>
    </lineage>
</organism>
<evidence type="ECO:0000256" key="3">
    <source>
        <dbReference type="ARBA" id="ARBA00022576"/>
    </source>
</evidence>
<evidence type="ECO:0000259" key="9">
    <source>
        <dbReference type="Pfam" id="PF08669"/>
    </source>
</evidence>
<dbReference type="PIRSF" id="PIRSF006487">
    <property type="entry name" value="GcvT"/>
    <property type="match status" value="1"/>
</dbReference>
<dbReference type="OrthoDB" id="9774591at2"/>
<name>Q21U23_ALBFT</name>
<dbReference type="EMBL" id="CP000267">
    <property type="protein sequence ID" value="ABD70730.1"/>
    <property type="molecule type" value="Genomic_DNA"/>
</dbReference>
<evidence type="ECO:0000313" key="10">
    <source>
        <dbReference type="EMBL" id="ABD70730.1"/>
    </source>
</evidence>
<dbReference type="NCBIfam" id="NF001567">
    <property type="entry name" value="PRK00389.1"/>
    <property type="match status" value="1"/>
</dbReference>
<keyword evidence="11" id="KW-1185">Reference proteome</keyword>
<evidence type="ECO:0000256" key="5">
    <source>
        <dbReference type="ARBA" id="ARBA00031395"/>
    </source>
</evidence>
<evidence type="ECO:0000256" key="1">
    <source>
        <dbReference type="ARBA" id="ARBA00008609"/>
    </source>
</evidence>
<evidence type="ECO:0000256" key="4">
    <source>
        <dbReference type="ARBA" id="ARBA00022679"/>
    </source>
</evidence>
<dbReference type="Gene3D" id="4.10.1250.10">
    <property type="entry name" value="Aminomethyltransferase fragment"/>
    <property type="match status" value="1"/>
</dbReference>
<dbReference type="PANTHER" id="PTHR43757">
    <property type="entry name" value="AMINOMETHYLTRANSFERASE"/>
    <property type="match status" value="1"/>
</dbReference>
<sequence length="403" mass="42940">MAWTAVEAMEFDMPLFLYWSSLMTTALESLLKTPLNDLHVSLGARMVPFAGYSMPVQYPAGLMFEHKHTRTAAGLFDVSHMGQLRLVGPDAGAALESLIPVDVIDLPVGKQRYGLLLNDEGGIIDDLMFVNRGSDIFVIVNGACKAGDIAHIQAKIGTRCKVIPMPERALLALQGPLAVTALSRLAPGVEKLVFMTGGNFTIQAGNQRIDVFLTRSGYTGEDGFEISVLDSQAQALAQALLAQPEVKPIGLGARNSLRLEAGLPLYGNDIDTTTTPVEASLQWAMQKVRRAGGARAGGFPGAAKILAQLEGGTGAAARKRVGLLALERIPVREHIELQDLNGQHIGEVTSGLLGPTIDQPIAMGYVPTALAALGTRINAIVRGKPVPMEVVAMPFVPTNYFRG</sequence>
<dbReference type="InterPro" id="IPR006223">
    <property type="entry name" value="GcvT"/>
</dbReference>
<comment type="catalytic activity">
    <reaction evidence="6">
        <text>N(6)-[(R)-S(8)-aminomethyldihydrolipoyl]-L-lysyl-[protein] + (6S)-5,6,7,8-tetrahydrofolate = N(6)-[(R)-dihydrolipoyl]-L-lysyl-[protein] + (6R)-5,10-methylene-5,6,7,8-tetrahydrofolate + NH4(+)</text>
        <dbReference type="Rhea" id="RHEA:16945"/>
        <dbReference type="Rhea" id="RHEA-COMP:10475"/>
        <dbReference type="Rhea" id="RHEA-COMP:10492"/>
        <dbReference type="ChEBI" id="CHEBI:15636"/>
        <dbReference type="ChEBI" id="CHEBI:28938"/>
        <dbReference type="ChEBI" id="CHEBI:57453"/>
        <dbReference type="ChEBI" id="CHEBI:83100"/>
        <dbReference type="ChEBI" id="CHEBI:83143"/>
        <dbReference type="EC" id="2.1.2.10"/>
    </reaction>
</comment>
<keyword evidence="4" id="KW-0808">Transferase</keyword>
<dbReference type="PANTHER" id="PTHR43757:SF2">
    <property type="entry name" value="AMINOMETHYLTRANSFERASE, MITOCHONDRIAL"/>
    <property type="match status" value="1"/>
</dbReference>
<accession>Q21U23</accession>
<dbReference type="eggNOG" id="COG0404">
    <property type="taxonomic scope" value="Bacteria"/>
</dbReference>